<evidence type="ECO:0000313" key="1">
    <source>
        <dbReference type="EMBL" id="SDN48883.1"/>
    </source>
</evidence>
<name>A0A1H0BTI0_9BACT</name>
<dbReference type="OrthoDB" id="9154248at2"/>
<evidence type="ECO:0000313" key="2">
    <source>
        <dbReference type="Proteomes" id="UP000199602"/>
    </source>
</evidence>
<proteinExistence type="predicted"/>
<dbReference type="RefSeq" id="WP_092063651.1">
    <property type="nucleotide sequence ID" value="NZ_FNIN01000002.1"/>
</dbReference>
<accession>A0A1H0BTI0</accession>
<dbReference type="Proteomes" id="UP000199602">
    <property type="component" value="Unassembled WGS sequence"/>
</dbReference>
<reference evidence="1 2" key="1">
    <citation type="submission" date="2016-10" db="EMBL/GenBank/DDBJ databases">
        <authorList>
            <person name="de Groot N.N."/>
        </authorList>
    </citation>
    <scope>NUCLEOTIDE SEQUENCE [LARGE SCALE GENOMIC DNA]</scope>
    <source>
        <strain evidence="1 2">DSM 15269</strain>
    </source>
</reference>
<protein>
    <recommendedName>
        <fullName evidence="3">SpoIIAA-like</fullName>
    </recommendedName>
</protein>
<evidence type="ECO:0008006" key="3">
    <source>
        <dbReference type="Google" id="ProtNLM"/>
    </source>
</evidence>
<gene>
    <name evidence="1" type="ORF">SAMN04488516_102283</name>
</gene>
<organism evidence="1 2">
    <name type="scientific">Desulfonauticus submarinus</name>
    <dbReference type="NCBI Taxonomy" id="206665"/>
    <lineage>
        <taxon>Bacteria</taxon>
        <taxon>Pseudomonadati</taxon>
        <taxon>Thermodesulfobacteriota</taxon>
        <taxon>Desulfovibrionia</taxon>
        <taxon>Desulfovibrionales</taxon>
        <taxon>Desulfonauticaceae</taxon>
        <taxon>Desulfonauticus</taxon>
    </lineage>
</organism>
<keyword evidence="2" id="KW-1185">Reference proteome</keyword>
<dbReference type="AlphaFoldDB" id="A0A1H0BTI0"/>
<dbReference type="EMBL" id="FNIN01000002">
    <property type="protein sequence ID" value="SDN48883.1"/>
    <property type="molecule type" value="Genomic_DNA"/>
</dbReference>
<sequence length="130" mass="15282">MYKIEKKNYGYKITFEGLLQEEEVKEWVEKSRKVLDSAPPSFGVLVDMRLMDPLPPELQKYIEEGQRLYKEKGMSRSVVVLRSAVTKMQFQCIAKKTGIYDWERYIDASSIVNWEKIALNWIINSIDPDK</sequence>
<dbReference type="STRING" id="206665.SAMN04488516_102283"/>